<accession>A0A8S9RRY2</accession>
<evidence type="ECO:0000256" key="1">
    <source>
        <dbReference type="SAM" id="MobiDB-lite"/>
    </source>
</evidence>
<evidence type="ECO:0000313" key="2">
    <source>
        <dbReference type="EMBL" id="KAF3575255.1"/>
    </source>
</evidence>
<comment type="caution">
    <text evidence="2">The sequence shown here is derived from an EMBL/GenBank/DDBJ whole genome shotgun (WGS) entry which is preliminary data.</text>
</comment>
<organism evidence="2 3">
    <name type="scientific">Brassica cretica</name>
    <name type="common">Mustard</name>
    <dbReference type="NCBI Taxonomy" id="69181"/>
    <lineage>
        <taxon>Eukaryota</taxon>
        <taxon>Viridiplantae</taxon>
        <taxon>Streptophyta</taxon>
        <taxon>Embryophyta</taxon>
        <taxon>Tracheophyta</taxon>
        <taxon>Spermatophyta</taxon>
        <taxon>Magnoliopsida</taxon>
        <taxon>eudicotyledons</taxon>
        <taxon>Gunneridae</taxon>
        <taxon>Pentapetalae</taxon>
        <taxon>rosids</taxon>
        <taxon>malvids</taxon>
        <taxon>Brassicales</taxon>
        <taxon>Brassicaceae</taxon>
        <taxon>Brassiceae</taxon>
        <taxon>Brassica</taxon>
    </lineage>
</organism>
<protein>
    <submittedName>
        <fullName evidence="2">Uncharacterized protein</fullName>
    </submittedName>
</protein>
<dbReference type="AlphaFoldDB" id="A0A8S9RRY2"/>
<evidence type="ECO:0000313" key="3">
    <source>
        <dbReference type="Proteomes" id="UP000712600"/>
    </source>
</evidence>
<sequence length="50" mass="5535">MQVEHEFVEDGDSVNEGENTIDNKDTVSPLEDGTRLMTGLVEVDEALRIS</sequence>
<reference evidence="2" key="1">
    <citation type="submission" date="2019-12" db="EMBL/GenBank/DDBJ databases">
        <title>Genome sequencing and annotation of Brassica cretica.</title>
        <authorList>
            <person name="Studholme D.J."/>
            <person name="Sarris P."/>
        </authorList>
    </citation>
    <scope>NUCLEOTIDE SEQUENCE</scope>
    <source>
        <strain evidence="2">PFS-109/04</strain>
        <tissue evidence="2">Leaf</tissue>
    </source>
</reference>
<feature type="region of interest" description="Disordered" evidence="1">
    <location>
        <begin position="1"/>
        <end position="31"/>
    </location>
</feature>
<name>A0A8S9RRY2_BRACR</name>
<dbReference type="EMBL" id="QGKX02000095">
    <property type="protein sequence ID" value="KAF3575255.1"/>
    <property type="molecule type" value="Genomic_DNA"/>
</dbReference>
<gene>
    <name evidence="2" type="ORF">F2Q69_00060978</name>
</gene>
<proteinExistence type="predicted"/>
<dbReference type="Proteomes" id="UP000712600">
    <property type="component" value="Unassembled WGS sequence"/>
</dbReference>